<dbReference type="GO" id="GO:0003676">
    <property type="term" value="F:nucleic acid binding"/>
    <property type="evidence" value="ECO:0007669"/>
    <property type="project" value="InterPro"/>
</dbReference>
<dbReference type="PANTHER" id="PTHR47723">
    <property type="entry name" value="OS05G0353850 PROTEIN"/>
    <property type="match status" value="1"/>
</dbReference>
<reference evidence="2 3" key="1">
    <citation type="submission" date="2023-10" db="EMBL/GenBank/DDBJ databases">
        <title>Genome-Wide Identification Analysis in wild type Solanum Pinnatisectum Reveals Some Genes Defensing Phytophthora Infestans.</title>
        <authorList>
            <person name="Sun C."/>
        </authorList>
    </citation>
    <scope>NUCLEOTIDE SEQUENCE [LARGE SCALE GENOMIC DNA]</scope>
    <source>
        <strain evidence="2">LQN</strain>
        <tissue evidence="2">Leaf</tissue>
    </source>
</reference>
<dbReference type="InterPro" id="IPR053151">
    <property type="entry name" value="RNase_H-like"/>
</dbReference>
<dbReference type="InterPro" id="IPR012337">
    <property type="entry name" value="RNaseH-like_sf"/>
</dbReference>
<comment type="caution">
    <text evidence="2">The sequence shown here is derived from an EMBL/GenBank/DDBJ whole genome shotgun (WGS) entry which is preliminary data.</text>
</comment>
<keyword evidence="3" id="KW-1185">Reference proteome</keyword>
<dbReference type="PANTHER" id="PTHR47723:SF23">
    <property type="entry name" value="REVERSE TRANSCRIPTASE-LIKE PROTEIN"/>
    <property type="match status" value="1"/>
</dbReference>
<dbReference type="InterPro" id="IPR002156">
    <property type="entry name" value="RNaseH_domain"/>
</dbReference>
<dbReference type="InterPro" id="IPR044730">
    <property type="entry name" value="RNase_H-like_dom_plant"/>
</dbReference>
<gene>
    <name evidence="2" type="ORF">R3W88_008134</name>
</gene>
<dbReference type="Proteomes" id="UP001311915">
    <property type="component" value="Unassembled WGS sequence"/>
</dbReference>
<dbReference type="SUPFAM" id="SSF53098">
    <property type="entry name" value="Ribonuclease H-like"/>
    <property type="match status" value="1"/>
</dbReference>
<name>A0AAV9M7T9_9SOLN</name>
<organism evidence="2 3">
    <name type="scientific">Solanum pinnatisectum</name>
    <name type="common">tansyleaf nightshade</name>
    <dbReference type="NCBI Taxonomy" id="50273"/>
    <lineage>
        <taxon>Eukaryota</taxon>
        <taxon>Viridiplantae</taxon>
        <taxon>Streptophyta</taxon>
        <taxon>Embryophyta</taxon>
        <taxon>Tracheophyta</taxon>
        <taxon>Spermatophyta</taxon>
        <taxon>Magnoliopsida</taxon>
        <taxon>eudicotyledons</taxon>
        <taxon>Gunneridae</taxon>
        <taxon>Pentapetalae</taxon>
        <taxon>asterids</taxon>
        <taxon>lamiids</taxon>
        <taxon>Solanales</taxon>
        <taxon>Solanaceae</taxon>
        <taxon>Solanoideae</taxon>
        <taxon>Solaneae</taxon>
        <taxon>Solanum</taxon>
    </lineage>
</organism>
<evidence type="ECO:0000313" key="3">
    <source>
        <dbReference type="Proteomes" id="UP001311915"/>
    </source>
</evidence>
<dbReference type="GO" id="GO:0004523">
    <property type="term" value="F:RNA-DNA hybrid ribonuclease activity"/>
    <property type="evidence" value="ECO:0007669"/>
    <property type="project" value="InterPro"/>
</dbReference>
<dbReference type="Gene3D" id="3.30.420.10">
    <property type="entry name" value="Ribonuclease H-like superfamily/Ribonuclease H"/>
    <property type="match status" value="1"/>
</dbReference>
<proteinExistence type="predicted"/>
<evidence type="ECO:0000259" key="1">
    <source>
        <dbReference type="Pfam" id="PF13456"/>
    </source>
</evidence>
<dbReference type="Pfam" id="PF13456">
    <property type="entry name" value="RVT_3"/>
    <property type="match status" value="1"/>
</dbReference>
<evidence type="ECO:0000313" key="2">
    <source>
        <dbReference type="EMBL" id="KAK4733873.1"/>
    </source>
</evidence>
<dbReference type="AlphaFoldDB" id="A0AAV9M7T9"/>
<feature type="domain" description="RNase H type-1" evidence="1">
    <location>
        <begin position="68"/>
        <end position="125"/>
    </location>
</feature>
<sequence>MIPFCVWNIWLKRTHNAFNNKKKGINASTTISQAIVFQLIIAKEKNKIRNKSTIQLLKPLDHNAYKLNVDGAVRNNSRPGGLEGVIRNHLGLWEVGFIEHTPLMNPIRSELQALRRGLSIAVPNGEARNHKDGARIS</sequence>
<protein>
    <recommendedName>
        <fullName evidence="1">RNase H type-1 domain-containing protein</fullName>
    </recommendedName>
</protein>
<dbReference type="CDD" id="cd06222">
    <property type="entry name" value="RNase_H_like"/>
    <property type="match status" value="1"/>
</dbReference>
<accession>A0AAV9M7T9</accession>
<dbReference type="EMBL" id="JAWPEI010000002">
    <property type="protein sequence ID" value="KAK4733873.1"/>
    <property type="molecule type" value="Genomic_DNA"/>
</dbReference>
<dbReference type="InterPro" id="IPR036397">
    <property type="entry name" value="RNaseH_sf"/>
</dbReference>